<dbReference type="Pfam" id="PF00486">
    <property type="entry name" value="Trans_reg_C"/>
    <property type="match status" value="1"/>
</dbReference>
<protein>
    <submittedName>
        <fullName evidence="4">Response regulator transcription factor</fullName>
    </submittedName>
</protein>
<dbReference type="RefSeq" id="WP_377710766.1">
    <property type="nucleotide sequence ID" value="NZ_JBHSMP010000011.1"/>
</dbReference>
<feature type="domain" description="OmpR/PhoB-type" evidence="3">
    <location>
        <begin position="117"/>
        <end position="218"/>
    </location>
</feature>
<proteinExistence type="predicted"/>
<dbReference type="EMBL" id="JBHSMP010000011">
    <property type="protein sequence ID" value="MFC5428807.1"/>
    <property type="molecule type" value="Genomic_DNA"/>
</dbReference>
<organism evidence="4 5">
    <name type="scientific">Paraburkholderia denitrificans</name>
    <dbReference type="NCBI Taxonomy" id="694025"/>
    <lineage>
        <taxon>Bacteria</taxon>
        <taxon>Pseudomonadati</taxon>
        <taxon>Pseudomonadota</taxon>
        <taxon>Betaproteobacteria</taxon>
        <taxon>Burkholderiales</taxon>
        <taxon>Burkholderiaceae</taxon>
        <taxon>Paraburkholderia</taxon>
    </lineage>
</organism>
<dbReference type="PROSITE" id="PS51755">
    <property type="entry name" value="OMPR_PHOB"/>
    <property type="match status" value="1"/>
</dbReference>
<accession>A0ABW0J6X0</accession>
<dbReference type="SMART" id="SM00862">
    <property type="entry name" value="Trans_reg_C"/>
    <property type="match status" value="1"/>
</dbReference>
<keyword evidence="1 2" id="KW-0238">DNA-binding</keyword>
<evidence type="ECO:0000313" key="5">
    <source>
        <dbReference type="Proteomes" id="UP001596103"/>
    </source>
</evidence>
<dbReference type="Gene3D" id="3.40.50.2300">
    <property type="match status" value="1"/>
</dbReference>
<evidence type="ECO:0000256" key="2">
    <source>
        <dbReference type="PROSITE-ProRule" id="PRU01091"/>
    </source>
</evidence>
<reference evidence="5" key="1">
    <citation type="journal article" date="2019" name="Int. J. Syst. Evol. Microbiol.">
        <title>The Global Catalogue of Microorganisms (GCM) 10K type strain sequencing project: providing services to taxonomists for standard genome sequencing and annotation.</title>
        <authorList>
            <consortium name="The Broad Institute Genomics Platform"/>
            <consortium name="The Broad Institute Genome Sequencing Center for Infectious Disease"/>
            <person name="Wu L."/>
            <person name="Ma J."/>
        </authorList>
    </citation>
    <scope>NUCLEOTIDE SEQUENCE [LARGE SCALE GENOMIC DNA]</scope>
    <source>
        <strain evidence="5">CCUG 56042</strain>
    </source>
</reference>
<name>A0ABW0J6X0_9BURK</name>
<dbReference type="PANTHER" id="PTHR48111">
    <property type="entry name" value="REGULATOR OF RPOS"/>
    <property type="match status" value="1"/>
</dbReference>
<dbReference type="Gene3D" id="1.10.10.10">
    <property type="entry name" value="Winged helix-like DNA-binding domain superfamily/Winged helix DNA-binding domain"/>
    <property type="match status" value="1"/>
</dbReference>
<evidence type="ECO:0000256" key="1">
    <source>
        <dbReference type="ARBA" id="ARBA00023125"/>
    </source>
</evidence>
<dbReference type="InterPro" id="IPR039420">
    <property type="entry name" value="WalR-like"/>
</dbReference>
<dbReference type="Proteomes" id="UP001596103">
    <property type="component" value="Unassembled WGS sequence"/>
</dbReference>
<dbReference type="InterPro" id="IPR001867">
    <property type="entry name" value="OmpR/PhoB-type_DNA-bd"/>
</dbReference>
<comment type="caution">
    <text evidence="4">The sequence shown here is derived from an EMBL/GenBank/DDBJ whole genome shotgun (WGS) entry which is preliminary data.</text>
</comment>
<dbReference type="InterPro" id="IPR016032">
    <property type="entry name" value="Sig_transdc_resp-reg_C-effctor"/>
</dbReference>
<dbReference type="InterPro" id="IPR036388">
    <property type="entry name" value="WH-like_DNA-bd_sf"/>
</dbReference>
<evidence type="ECO:0000259" key="3">
    <source>
        <dbReference type="PROSITE" id="PS51755"/>
    </source>
</evidence>
<keyword evidence="5" id="KW-1185">Reference proteome</keyword>
<gene>
    <name evidence="4" type="ORF">ACFPTO_08330</name>
</gene>
<dbReference type="CDD" id="cd00383">
    <property type="entry name" value="trans_reg_C"/>
    <property type="match status" value="1"/>
</dbReference>
<sequence length="219" mass="23778">MSCASDAERVYLCKALSESLHSVEATDDLRFAHYLAAQELFDALVVCVAGGPSQTGLEAALPTLARLPGRPSLVVVLDAASPADCARLLRAGADACFVAPYSVMEITERMRALSRHAPGRAGGSGREVRLDPATRELVEGAQRVGLTRREYLVVECLLREANAPIARDYLIRYAWPEKEGVEPTSLNLVVLRLRRKLGACGMRTSIETVSRYGYQLCTG</sequence>
<dbReference type="PANTHER" id="PTHR48111:SF37">
    <property type="entry name" value="RESPONSE REGULATOR PROTEIN CARR"/>
    <property type="match status" value="1"/>
</dbReference>
<feature type="DNA-binding region" description="OmpR/PhoB-type" evidence="2">
    <location>
        <begin position="117"/>
        <end position="218"/>
    </location>
</feature>
<evidence type="ECO:0000313" key="4">
    <source>
        <dbReference type="EMBL" id="MFC5428807.1"/>
    </source>
</evidence>
<dbReference type="SUPFAM" id="SSF46894">
    <property type="entry name" value="C-terminal effector domain of the bipartite response regulators"/>
    <property type="match status" value="1"/>
</dbReference>